<feature type="transmembrane region" description="Helical" evidence="1">
    <location>
        <begin position="145"/>
        <end position="167"/>
    </location>
</feature>
<feature type="transmembrane region" description="Helical" evidence="1">
    <location>
        <begin position="173"/>
        <end position="192"/>
    </location>
</feature>
<dbReference type="AlphaFoldDB" id="A0A8H6M9Y9"/>
<keyword evidence="1" id="KW-0472">Membrane</keyword>
<sequence length="211" mass="22695">MSSPAPTIIVSEFKDDEKLEVILSEKAQLEPMTDIKAPLLPSSTLPPVISVPGANTVVTRLRYSIVILNIVIIVLLEMANIIPSGPWMSFIAVALAILAYLQLNRQIAIGKKNATELAVKGDAEAIAAANTVVMRALRLEILSSWAGFAALIFVTLMWVAVVVISSGENRTDVAVVVLCAVEATMCGVLAVLMTRYRRTATLEQLRPPSLT</sequence>
<feature type="transmembrane region" description="Helical" evidence="1">
    <location>
        <begin position="87"/>
        <end position="103"/>
    </location>
</feature>
<keyword evidence="3" id="KW-1185">Reference proteome</keyword>
<dbReference type="Proteomes" id="UP000521943">
    <property type="component" value="Unassembled WGS sequence"/>
</dbReference>
<evidence type="ECO:0000256" key="1">
    <source>
        <dbReference type="SAM" id="Phobius"/>
    </source>
</evidence>
<evidence type="ECO:0000313" key="2">
    <source>
        <dbReference type="EMBL" id="KAF6760505.1"/>
    </source>
</evidence>
<proteinExistence type="predicted"/>
<reference evidence="2 3" key="1">
    <citation type="submission" date="2020-07" db="EMBL/GenBank/DDBJ databases">
        <title>Comparative genomics of pyrophilous fungi reveals a link between fire events and developmental genes.</title>
        <authorList>
            <consortium name="DOE Joint Genome Institute"/>
            <person name="Steindorff A.S."/>
            <person name="Carver A."/>
            <person name="Calhoun S."/>
            <person name="Stillman K."/>
            <person name="Liu H."/>
            <person name="Lipzen A."/>
            <person name="Pangilinan J."/>
            <person name="Labutti K."/>
            <person name="Bruns T.D."/>
            <person name="Grigoriev I.V."/>
        </authorList>
    </citation>
    <scope>NUCLEOTIDE SEQUENCE [LARGE SCALE GENOMIC DNA]</scope>
    <source>
        <strain evidence="2 3">CBS 144469</strain>
    </source>
</reference>
<feature type="transmembrane region" description="Helical" evidence="1">
    <location>
        <begin position="63"/>
        <end position="81"/>
    </location>
</feature>
<evidence type="ECO:0000313" key="3">
    <source>
        <dbReference type="Proteomes" id="UP000521943"/>
    </source>
</evidence>
<keyword evidence="1" id="KW-0812">Transmembrane</keyword>
<dbReference type="EMBL" id="JACGCI010000012">
    <property type="protein sequence ID" value="KAF6760505.1"/>
    <property type="molecule type" value="Genomic_DNA"/>
</dbReference>
<comment type="caution">
    <text evidence="2">The sequence shown here is derived from an EMBL/GenBank/DDBJ whole genome shotgun (WGS) entry which is preliminary data.</text>
</comment>
<keyword evidence="1" id="KW-1133">Transmembrane helix</keyword>
<protein>
    <submittedName>
        <fullName evidence="2">Uncharacterized protein</fullName>
    </submittedName>
</protein>
<gene>
    <name evidence="2" type="ORF">DFP72DRAFT_74045</name>
</gene>
<accession>A0A8H6M9Y9</accession>
<organism evidence="2 3">
    <name type="scientific">Ephemerocybe angulata</name>
    <dbReference type="NCBI Taxonomy" id="980116"/>
    <lineage>
        <taxon>Eukaryota</taxon>
        <taxon>Fungi</taxon>
        <taxon>Dikarya</taxon>
        <taxon>Basidiomycota</taxon>
        <taxon>Agaricomycotina</taxon>
        <taxon>Agaricomycetes</taxon>
        <taxon>Agaricomycetidae</taxon>
        <taxon>Agaricales</taxon>
        <taxon>Agaricineae</taxon>
        <taxon>Psathyrellaceae</taxon>
        <taxon>Ephemerocybe</taxon>
    </lineage>
</organism>
<name>A0A8H6M9Y9_9AGAR</name>